<dbReference type="SUPFAM" id="SSF52540">
    <property type="entry name" value="P-loop containing nucleoside triphosphate hydrolases"/>
    <property type="match status" value="1"/>
</dbReference>
<evidence type="ECO:0000256" key="5">
    <source>
        <dbReference type="HAMAP-Rule" id="MF_00900"/>
    </source>
</evidence>
<evidence type="ECO:0000256" key="1">
    <source>
        <dbReference type="ARBA" id="ARBA00022723"/>
    </source>
</evidence>
<dbReference type="NCBIfam" id="TIGR03156">
    <property type="entry name" value="GTP_HflX"/>
    <property type="match status" value="1"/>
</dbReference>
<dbReference type="Pfam" id="PF13167">
    <property type="entry name" value="GTP-bdg_N"/>
    <property type="match status" value="1"/>
</dbReference>
<comment type="function">
    <text evidence="5">GTPase that associates with the 50S ribosomal subunit and may have a role during protein synthesis or ribosome biogenesis.</text>
</comment>
<comment type="caution">
    <text evidence="7">The sequence shown here is derived from an EMBL/GenBank/DDBJ whole genome shotgun (WGS) entry which is preliminary data.</text>
</comment>
<dbReference type="EMBL" id="BRVO01000004">
    <property type="protein sequence ID" value="GLB50801.1"/>
    <property type="molecule type" value="Genomic_DNA"/>
</dbReference>
<keyword evidence="3" id="KW-0460">Magnesium</keyword>
<keyword evidence="2 5" id="KW-0547">Nucleotide-binding</keyword>
<evidence type="ECO:0000256" key="2">
    <source>
        <dbReference type="ARBA" id="ARBA00022741"/>
    </source>
</evidence>
<dbReference type="InterPro" id="IPR042108">
    <property type="entry name" value="GTPase_HflX_N_sf"/>
</dbReference>
<comment type="subcellular location">
    <subcellularLocation>
        <location evidence="5">Cytoplasm</location>
    </subcellularLocation>
    <text evidence="5">May associate with membranes.</text>
</comment>
<keyword evidence="5" id="KW-0963">Cytoplasm</keyword>
<dbReference type="InterPro" id="IPR030394">
    <property type="entry name" value="G_HFLX_dom"/>
</dbReference>
<evidence type="ECO:0000259" key="6">
    <source>
        <dbReference type="PROSITE" id="PS51705"/>
    </source>
</evidence>
<dbReference type="Pfam" id="PF16360">
    <property type="entry name" value="GTP-bdg_M"/>
    <property type="match status" value="1"/>
</dbReference>
<reference evidence="7" key="1">
    <citation type="submission" date="2022-07" db="EMBL/GenBank/DDBJ databases">
        <title>Taxonomy of Novel Oxalotrophic and Methylotrophic Bacteria.</title>
        <authorList>
            <person name="Sahin N."/>
            <person name="Tani A."/>
        </authorList>
    </citation>
    <scope>NUCLEOTIDE SEQUENCE</scope>
    <source>
        <strain evidence="7">Y10</strain>
    </source>
</reference>
<dbReference type="Gene3D" id="3.40.50.11060">
    <property type="entry name" value="GTPase HflX, N-terminal domain"/>
    <property type="match status" value="1"/>
</dbReference>
<dbReference type="InterPro" id="IPR016496">
    <property type="entry name" value="GTPase_HflX"/>
</dbReference>
<dbReference type="PIRSF" id="PIRSF006809">
    <property type="entry name" value="GTP-binding_hflX_prd"/>
    <property type="match status" value="1"/>
</dbReference>
<dbReference type="InterPro" id="IPR025121">
    <property type="entry name" value="GTPase_HflX_N"/>
</dbReference>
<dbReference type="InterPro" id="IPR027417">
    <property type="entry name" value="P-loop_NTPase"/>
</dbReference>
<accession>A0ABQ5MNA8</accession>
<feature type="domain" description="Hflx-type G" evidence="6">
    <location>
        <begin position="200"/>
        <end position="385"/>
    </location>
</feature>
<dbReference type="PANTHER" id="PTHR10229:SF0">
    <property type="entry name" value="GTP-BINDING PROTEIN 6-RELATED"/>
    <property type="match status" value="1"/>
</dbReference>
<protein>
    <recommendedName>
        <fullName evidence="5">GTPase HflX</fullName>
    </recommendedName>
    <alternativeName>
        <fullName evidence="5">GTP-binding protein HflX</fullName>
    </alternativeName>
</protein>
<dbReference type="CDD" id="cd01878">
    <property type="entry name" value="HflX"/>
    <property type="match status" value="1"/>
</dbReference>
<proteinExistence type="inferred from homology"/>
<evidence type="ECO:0000256" key="4">
    <source>
        <dbReference type="ARBA" id="ARBA00023134"/>
    </source>
</evidence>
<evidence type="ECO:0000313" key="8">
    <source>
        <dbReference type="Proteomes" id="UP001143543"/>
    </source>
</evidence>
<dbReference type="PROSITE" id="PS51705">
    <property type="entry name" value="G_HFLX"/>
    <property type="match status" value="1"/>
</dbReference>
<keyword evidence="8" id="KW-1185">Reference proteome</keyword>
<name>A0ABQ5MNA8_9FLAO</name>
<dbReference type="PRINTS" id="PR00326">
    <property type="entry name" value="GTP1OBG"/>
</dbReference>
<sequence>MIEEINIKYEKVVLVGIINQEQDEAKSKEYLDELEFLSYTAGGEVVARFTQKIAVPNPKTFIGTGKMEEIYEFVHEHEVGTVVFDDELSPAQQKNIEKILKCKILDRTSLILDIFAQRAQTSYARTQVELAQYQYLLPRLTGLWTHLERQRGGIGMRGPGETEIETDRRIVRDRIALLKKKLETIDKQMATQRGNRGALVRVALVGYTNVGKSTLMNVISKSDVFAENKLFATLDTTVRKVVIGNLPFLLSDTVGFIRKLPTQLVESFKSTLDEVREADLLLHVVDISHPNFEEHIASVNGILDEIKCSDKPTIMVFNKIDQYEYEAIEEDDLVTEKEAKHFTLEEWRQTWMNTMNGNALFISAISKENMDEFRQKVYSAVREIHVTRFPYNNFLYPEIAVDQQEE</sequence>
<comment type="similarity">
    <text evidence="5">Belongs to the TRAFAC class OBG-HflX-like GTPase superfamily. HflX GTPase family.</text>
</comment>
<dbReference type="Pfam" id="PF01926">
    <property type="entry name" value="MMR_HSR1"/>
    <property type="match status" value="1"/>
</dbReference>
<evidence type="ECO:0000256" key="3">
    <source>
        <dbReference type="ARBA" id="ARBA00022842"/>
    </source>
</evidence>
<dbReference type="InterPro" id="IPR005225">
    <property type="entry name" value="Small_GTP-bd"/>
</dbReference>
<organism evidence="7 8">
    <name type="scientific">Neptunitalea lumnitzerae</name>
    <dbReference type="NCBI Taxonomy" id="2965509"/>
    <lineage>
        <taxon>Bacteria</taxon>
        <taxon>Pseudomonadati</taxon>
        <taxon>Bacteroidota</taxon>
        <taxon>Flavobacteriia</taxon>
        <taxon>Flavobacteriales</taxon>
        <taxon>Flavobacteriaceae</taxon>
        <taxon>Neptunitalea</taxon>
    </lineage>
</organism>
<evidence type="ECO:0000313" key="7">
    <source>
        <dbReference type="EMBL" id="GLB50801.1"/>
    </source>
</evidence>
<keyword evidence="1" id="KW-0479">Metal-binding</keyword>
<dbReference type="InterPro" id="IPR006073">
    <property type="entry name" value="GTP-bd"/>
</dbReference>
<keyword evidence="4 5" id="KW-0342">GTP-binding</keyword>
<dbReference type="PANTHER" id="PTHR10229">
    <property type="entry name" value="GTP-BINDING PROTEIN HFLX"/>
    <property type="match status" value="1"/>
</dbReference>
<dbReference type="Gene3D" id="6.10.250.2860">
    <property type="match status" value="1"/>
</dbReference>
<dbReference type="NCBIfam" id="TIGR00231">
    <property type="entry name" value="small_GTP"/>
    <property type="match status" value="1"/>
</dbReference>
<comment type="subunit">
    <text evidence="5">Monomer. Associates with the 50S ribosomal subunit.</text>
</comment>
<dbReference type="RefSeq" id="WP_281766433.1">
    <property type="nucleotide sequence ID" value="NZ_BRVO01000004.1"/>
</dbReference>
<dbReference type="Gene3D" id="3.40.50.300">
    <property type="entry name" value="P-loop containing nucleotide triphosphate hydrolases"/>
    <property type="match status" value="1"/>
</dbReference>
<dbReference type="InterPro" id="IPR032305">
    <property type="entry name" value="GTP-bd_M"/>
</dbReference>
<dbReference type="Proteomes" id="UP001143543">
    <property type="component" value="Unassembled WGS sequence"/>
</dbReference>
<dbReference type="HAMAP" id="MF_00900">
    <property type="entry name" value="GTPase_HflX"/>
    <property type="match status" value="1"/>
</dbReference>
<gene>
    <name evidence="5 7" type="primary">hflX</name>
    <name evidence="7" type="ORF">Y10_31690</name>
</gene>